<feature type="region of interest" description="Disordered" evidence="6">
    <location>
        <begin position="449"/>
        <end position="529"/>
    </location>
</feature>
<feature type="compositionally biased region" description="Low complexity" evidence="6">
    <location>
        <begin position="449"/>
        <end position="458"/>
    </location>
</feature>
<keyword evidence="5" id="KW-0221">Differentiation</keyword>
<dbReference type="AlphaFoldDB" id="A0A3B3RDJ2"/>
<name>A0A3B3RDJ2_9TELE</name>
<dbReference type="FunFam" id="2.30.29.30:FF:000035">
    <property type="entry name" value="Disabled homolog 2 isoform 1"/>
    <property type="match status" value="1"/>
</dbReference>
<dbReference type="Gene3D" id="2.30.29.30">
    <property type="entry name" value="Pleckstrin-homology domain (PH domain)/Phosphotyrosine-binding domain (PTB)"/>
    <property type="match status" value="1"/>
</dbReference>
<dbReference type="GO" id="GO:0005737">
    <property type="term" value="C:cytoplasm"/>
    <property type="evidence" value="ECO:0007669"/>
    <property type="project" value="UniProtKB-SubCell"/>
</dbReference>
<dbReference type="Pfam" id="PF21792">
    <property type="entry name" value="DAB2_SBM"/>
    <property type="match status" value="1"/>
</dbReference>
<evidence type="ECO:0000313" key="8">
    <source>
        <dbReference type="Ensembl" id="ENSPKIP00000015995.1"/>
    </source>
</evidence>
<dbReference type="GO" id="GO:0001764">
    <property type="term" value="P:neuron migration"/>
    <property type="evidence" value="ECO:0007669"/>
    <property type="project" value="TreeGrafter"/>
</dbReference>
<feature type="region of interest" description="Disordered" evidence="6">
    <location>
        <begin position="358"/>
        <end position="388"/>
    </location>
</feature>
<dbReference type="PANTHER" id="PTHR47695:SF4">
    <property type="entry name" value="DISABLED HOMOLOG 1"/>
    <property type="match status" value="1"/>
</dbReference>
<feature type="domain" description="PID" evidence="7">
    <location>
        <begin position="27"/>
        <end position="159"/>
    </location>
</feature>
<evidence type="ECO:0000256" key="2">
    <source>
        <dbReference type="ARBA" id="ARBA00022473"/>
    </source>
</evidence>
<evidence type="ECO:0000256" key="1">
    <source>
        <dbReference type="ARBA" id="ARBA00004496"/>
    </source>
</evidence>
<proteinExistence type="predicted"/>
<dbReference type="InterPro" id="IPR006020">
    <property type="entry name" value="PTB/PI_dom"/>
</dbReference>
<dbReference type="Pfam" id="PF00640">
    <property type="entry name" value="PID"/>
    <property type="match status" value="1"/>
</dbReference>
<accession>A0A3B3RDJ2</accession>
<organism evidence="8 9">
    <name type="scientific">Paramormyrops kingsleyae</name>
    <dbReference type="NCBI Taxonomy" id="1676925"/>
    <lineage>
        <taxon>Eukaryota</taxon>
        <taxon>Metazoa</taxon>
        <taxon>Chordata</taxon>
        <taxon>Craniata</taxon>
        <taxon>Vertebrata</taxon>
        <taxon>Euteleostomi</taxon>
        <taxon>Actinopterygii</taxon>
        <taxon>Neopterygii</taxon>
        <taxon>Teleostei</taxon>
        <taxon>Osteoglossocephala</taxon>
        <taxon>Osteoglossomorpha</taxon>
        <taxon>Osteoglossiformes</taxon>
        <taxon>Mormyridae</taxon>
        <taxon>Paramormyrops</taxon>
    </lineage>
</organism>
<dbReference type="SMART" id="SM00462">
    <property type="entry name" value="PTB"/>
    <property type="match status" value="1"/>
</dbReference>
<evidence type="ECO:0000259" key="7">
    <source>
        <dbReference type="PROSITE" id="PS01179"/>
    </source>
</evidence>
<dbReference type="PROSITE" id="PS01179">
    <property type="entry name" value="PID"/>
    <property type="match status" value="1"/>
</dbReference>
<sequence length="529" mass="57194">MSTERVQMISIEGQDRTEAGLIKRFKGDGVRYKAKLIGIDEVRAARGAKLCQDSMMKMKGIAASGRSKGEHKQKVFLTVSFGGIKIFDERSGVLQHHHAVHEISYIAKDITDHRAFGYVCGKEGNHRFVAIKTAQSAEPVILDLRDLFQLIYEIKQREELEKKAQKDKQCEQAVYQTILEDDVEDPVYQYIVFEAGHELVRDPQSEESIYQVPTSQQKEGVYDVPKRHPINVGVLQLELFGDMSTPPDVTSPSVRVHCGTASLTLPPSAPALCYVTMGAIQAAQWAQPPFGAQAPLAFGVQPPLPVPQVVPGAQPMIWGQPNLFPAAQQQWAAMAASFPPATFMSAQTMGPLPAAMFQGLAPMPTPTAPPSERLAAASPQHADHSRQKMSKEMFKDFQMAKPPLASAHRGEQPCLAATSDAFSSYFSRVGMAQDTDDCDDFDISQLTLTPVTSTTPSTNSPPTPAPRQSPPSKSSTSHGSDAPTDDSCGEADCSPSRGGDQQAAGDSQLPPAEPPCDPPCESPSPQDGS</sequence>
<dbReference type="Proteomes" id="UP000261540">
    <property type="component" value="Unplaced"/>
</dbReference>
<feature type="compositionally biased region" description="Pro residues" evidence="6">
    <location>
        <begin position="511"/>
        <end position="522"/>
    </location>
</feature>
<keyword evidence="9" id="KW-1185">Reference proteome</keyword>
<dbReference type="SUPFAM" id="SSF50729">
    <property type="entry name" value="PH domain-like"/>
    <property type="match status" value="1"/>
</dbReference>
<dbReference type="CDD" id="cd01215">
    <property type="entry name" value="PTB_Dab"/>
    <property type="match status" value="1"/>
</dbReference>
<evidence type="ECO:0000256" key="6">
    <source>
        <dbReference type="SAM" id="MobiDB-lite"/>
    </source>
</evidence>
<comment type="subcellular location">
    <subcellularLocation>
        <location evidence="1">Cytoplasm</location>
    </subcellularLocation>
</comment>
<dbReference type="InterPro" id="IPR011993">
    <property type="entry name" value="PH-like_dom_sf"/>
</dbReference>
<dbReference type="InterPro" id="IPR048561">
    <property type="entry name" value="Dab_PTB"/>
</dbReference>
<keyword evidence="4" id="KW-0597">Phosphoprotein</keyword>
<evidence type="ECO:0000313" key="9">
    <source>
        <dbReference type="Proteomes" id="UP000261540"/>
    </source>
</evidence>
<feature type="compositionally biased region" description="Low complexity" evidence="6">
    <location>
        <begin position="470"/>
        <end position="480"/>
    </location>
</feature>
<dbReference type="InterPro" id="IPR048559">
    <property type="entry name" value="DAB1/2_SBM"/>
</dbReference>
<reference evidence="8" key="2">
    <citation type="submission" date="2025-09" db="UniProtKB">
        <authorList>
            <consortium name="Ensembl"/>
        </authorList>
    </citation>
    <scope>IDENTIFICATION</scope>
</reference>
<evidence type="ECO:0000256" key="3">
    <source>
        <dbReference type="ARBA" id="ARBA00022490"/>
    </source>
</evidence>
<keyword evidence="2" id="KW-0217">Developmental protein</keyword>
<dbReference type="GeneTree" id="ENSGT00940000158038"/>
<protein>
    <submittedName>
        <fullName evidence="8">DAB adaptor protein 1</fullName>
    </submittedName>
</protein>
<dbReference type="PANTHER" id="PTHR47695">
    <property type="entry name" value="PID DOMAIN-CONTAINING PROTEIN"/>
    <property type="match status" value="1"/>
</dbReference>
<keyword evidence="3" id="KW-0963">Cytoplasm</keyword>
<reference evidence="8" key="1">
    <citation type="submission" date="2025-08" db="UniProtKB">
        <authorList>
            <consortium name="Ensembl"/>
        </authorList>
    </citation>
    <scope>IDENTIFICATION</scope>
</reference>
<feature type="compositionally biased region" description="Pro residues" evidence="6">
    <location>
        <begin position="459"/>
        <end position="469"/>
    </location>
</feature>
<evidence type="ECO:0000256" key="5">
    <source>
        <dbReference type="ARBA" id="ARBA00022782"/>
    </source>
</evidence>
<evidence type="ECO:0000256" key="4">
    <source>
        <dbReference type="ARBA" id="ARBA00022553"/>
    </source>
</evidence>
<dbReference type="Ensembl" id="ENSPKIT00000040476.1">
    <property type="protein sequence ID" value="ENSPKIP00000015995.1"/>
    <property type="gene ID" value="ENSPKIG00000002310.1"/>
</dbReference>